<dbReference type="PANTHER" id="PTHR12358">
    <property type="entry name" value="SPHINGOSINE KINASE"/>
    <property type="match status" value="1"/>
</dbReference>
<dbReference type="PANTHER" id="PTHR12358:SF106">
    <property type="entry name" value="LIPID KINASE YEGS"/>
    <property type="match status" value="1"/>
</dbReference>
<evidence type="ECO:0000259" key="5">
    <source>
        <dbReference type="PROSITE" id="PS50146"/>
    </source>
</evidence>
<evidence type="ECO:0000256" key="4">
    <source>
        <dbReference type="ARBA" id="ARBA00022840"/>
    </source>
</evidence>
<name>A0ABQ2G2I9_9DEIO</name>
<dbReference type="EMBL" id="BMOL01000002">
    <property type="protein sequence ID" value="GGL72100.1"/>
    <property type="molecule type" value="Genomic_DNA"/>
</dbReference>
<dbReference type="InterPro" id="IPR045540">
    <property type="entry name" value="YegS/DAGK_C"/>
</dbReference>
<dbReference type="CDD" id="cd03128">
    <property type="entry name" value="GAT_1"/>
    <property type="match status" value="1"/>
</dbReference>
<organism evidence="6 7">
    <name type="scientific">Deinococcus aerolatus</name>
    <dbReference type="NCBI Taxonomy" id="522487"/>
    <lineage>
        <taxon>Bacteria</taxon>
        <taxon>Thermotogati</taxon>
        <taxon>Deinococcota</taxon>
        <taxon>Deinococci</taxon>
        <taxon>Deinococcales</taxon>
        <taxon>Deinococcaceae</taxon>
        <taxon>Deinococcus</taxon>
    </lineage>
</organism>
<keyword evidence="7" id="KW-1185">Reference proteome</keyword>
<keyword evidence="1" id="KW-0808">Transferase</keyword>
<sequence>MTGQTSPPVPPEQPTFQRVLVVFNPKSGKGDSDLPEFVRLLRESGAEVEERELNRDTPLTEQVRDLADFDALVAAGGDGTVSSLAYATRDSGVPLLAFPAGTANLIAQNLDLPTTAEELATLFQAGHSITVDLGEIEVRGEKSGFAMLAGAGADAAMIKGSEDLKDQFGVMAYVLSAMKQLNPKKTTFTLTLDGEKREFVGIGVMVANFGMANYRMPITTDIDPADGQFTVVLLKAGNLLRLIPNLIDSVRAKLHLGDPLFSDNLETVHAREITVDAADAFPLQYDGELMVETTPFTARILPRAVRFITAATEEDVET</sequence>
<dbReference type="SUPFAM" id="SSF111331">
    <property type="entry name" value="NAD kinase/diacylglycerol kinase-like"/>
    <property type="match status" value="1"/>
</dbReference>
<dbReference type="Gene3D" id="3.40.50.10330">
    <property type="entry name" value="Probable inorganic polyphosphate/atp-NAD kinase, domain 1"/>
    <property type="match status" value="1"/>
</dbReference>
<dbReference type="InterPro" id="IPR016064">
    <property type="entry name" value="NAD/diacylglycerol_kinase_sf"/>
</dbReference>
<keyword evidence="2" id="KW-0547">Nucleotide-binding</keyword>
<accession>A0ABQ2G2I9</accession>
<dbReference type="SMART" id="SM00046">
    <property type="entry name" value="DAGKc"/>
    <property type="match status" value="1"/>
</dbReference>
<dbReference type="PROSITE" id="PS50146">
    <property type="entry name" value="DAGK"/>
    <property type="match status" value="1"/>
</dbReference>
<evidence type="ECO:0000256" key="2">
    <source>
        <dbReference type="ARBA" id="ARBA00022741"/>
    </source>
</evidence>
<dbReference type="InterPro" id="IPR017438">
    <property type="entry name" value="ATP-NAD_kinase_N"/>
</dbReference>
<dbReference type="InterPro" id="IPR050187">
    <property type="entry name" value="Lipid_Phosphate_FormReg"/>
</dbReference>
<keyword evidence="4" id="KW-0067">ATP-binding</keyword>
<evidence type="ECO:0000313" key="7">
    <source>
        <dbReference type="Proteomes" id="UP000639973"/>
    </source>
</evidence>
<reference evidence="7" key="1">
    <citation type="journal article" date="2019" name="Int. J. Syst. Evol. Microbiol.">
        <title>The Global Catalogue of Microorganisms (GCM) 10K type strain sequencing project: providing services to taxonomists for standard genome sequencing and annotation.</title>
        <authorList>
            <consortium name="The Broad Institute Genomics Platform"/>
            <consortium name="The Broad Institute Genome Sequencing Center for Infectious Disease"/>
            <person name="Wu L."/>
            <person name="Ma J."/>
        </authorList>
    </citation>
    <scope>NUCLEOTIDE SEQUENCE [LARGE SCALE GENOMIC DNA]</scope>
    <source>
        <strain evidence="7">JCM 15442</strain>
    </source>
</reference>
<protein>
    <submittedName>
        <fullName evidence="6">Diacylglycerol kinase</fullName>
    </submittedName>
</protein>
<evidence type="ECO:0000256" key="1">
    <source>
        <dbReference type="ARBA" id="ARBA00022679"/>
    </source>
</evidence>
<dbReference type="RefSeq" id="WP_188969206.1">
    <property type="nucleotide sequence ID" value="NZ_BMOL01000002.1"/>
</dbReference>
<feature type="domain" description="DAGKc" evidence="5">
    <location>
        <begin position="14"/>
        <end position="140"/>
    </location>
</feature>
<keyword evidence="3 6" id="KW-0418">Kinase</keyword>
<gene>
    <name evidence="6" type="ORF">GCM10010840_07750</name>
</gene>
<evidence type="ECO:0000256" key="3">
    <source>
        <dbReference type="ARBA" id="ARBA00022777"/>
    </source>
</evidence>
<proteinExistence type="predicted"/>
<evidence type="ECO:0000313" key="6">
    <source>
        <dbReference type="EMBL" id="GGL72100.1"/>
    </source>
</evidence>
<dbReference type="GO" id="GO:0016301">
    <property type="term" value="F:kinase activity"/>
    <property type="evidence" value="ECO:0007669"/>
    <property type="project" value="UniProtKB-KW"/>
</dbReference>
<dbReference type="Proteomes" id="UP000639973">
    <property type="component" value="Unassembled WGS sequence"/>
</dbReference>
<dbReference type="Pfam" id="PF19279">
    <property type="entry name" value="YegS_C"/>
    <property type="match status" value="1"/>
</dbReference>
<dbReference type="Gene3D" id="2.60.200.40">
    <property type="match status" value="1"/>
</dbReference>
<dbReference type="Pfam" id="PF00781">
    <property type="entry name" value="DAGK_cat"/>
    <property type="match status" value="1"/>
</dbReference>
<comment type="caution">
    <text evidence="6">The sequence shown here is derived from an EMBL/GenBank/DDBJ whole genome shotgun (WGS) entry which is preliminary data.</text>
</comment>
<dbReference type="InterPro" id="IPR001206">
    <property type="entry name" value="Diacylglycerol_kinase_cat_dom"/>
</dbReference>